<dbReference type="Proteomes" id="UP000661691">
    <property type="component" value="Unassembled WGS sequence"/>
</dbReference>
<feature type="transmembrane region" description="Helical" evidence="7">
    <location>
        <begin position="98"/>
        <end position="117"/>
    </location>
</feature>
<feature type="transmembrane region" description="Helical" evidence="7">
    <location>
        <begin position="378"/>
        <end position="396"/>
    </location>
</feature>
<keyword evidence="10" id="KW-1185">Reference proteome</keyword>
<keyword evidence="6 7" id="KW-0472">Membrane</keyword>
<feature type="transmembrane region" description="Helical" evidence="7">
    <location>
        <begin position="43"/>
        <end position="62"/>
    </location>
</feature>
<keyword evidence="4 7" id="KW-0812">Transmembrane</keyword>
<evidence type="ECO:0000256" key="5">
    <source>
        <dbReference type="ARBA" id="ARBA00022989"/>
    </source>
</evidence>
<dbReference type="SUPFAM" id="SSF103473">
    <property type="entry name" value="MFS general substrate transporter"/>
    <property type="match status" value="1"/>
</dbReference>
<evidence type="ECO:0000256" key="1">
    <source>
        <dbReference type="ARBA" id="ARBA00004651"/>
    </source>
</evidence>
<feature type="domain" description="Major facilitator superfamily (MFS) profile" evidence="8">
    <location>
        <begin position="1"/>
        <end position="189"/>
    </location>
</feature>
<protein>
    <submittedName>
        <fullName evidence="9">MFS transporter</fullName>
    </submittedName>
</protein>
<evidence type="ECO:0000256" key="2">
    <source>
        <dbReference type="ARBA" id="ARBA00022448"/>
    </source>
</evidence>
<evidence type="ECO:0000313" key="10">
    <source>
        <dbReference type="Proteomes" id="UP000661691"/>
    </source>
</evidence>
<evidence type="ECO:0000256" key="3">
    <source>
        <dbReference type="ARBA" id="ARBA00022475"/>
    </source>
</evidence>
<keyword evidence="5 7" id="KW-1133">Transmembrane helix</keyword>
<feature type="transmembrane region" description="Helical" evidence="7">
    <location>
        <begin position="164"/>
        <end position="184"/>
    </location>
</feature>
<dbReference type="GO" id="GO:0022857">
    <property type="term" value="F:transmembrane transporter activity"/>
    <property type="evidence" value="ECO:0007669"/>
    <property type="project" value="InterPro"/>
</dbReference>
<feature type="transmembrane region" description="Helical" evidence="7">
    <location>
        <begin position="12"/>
        <end position="37"/>
    </location>
</feature>
<dbReference type="PANTHER" id="PTHR43266">
    <property type="entry name" value="MACROLIDE-EFFLUX PROTEIN"/>
    <property type="match status" value="1"/>
</dbReference>
<comment type="subcellular location">
    <subcellularLocation>
        <location evidence="1">Cell membrane</location>
        <topology evidence="1">Multi-pass membrane protein</topology>
    </subcellularLocation>
</comment>
<proteinExistence type="predicted"/>
<feature type="transmembrane region" description="Helical" evidence="7">
    <location>
        <begin position="350"/>
        <end position="372"/>
    </location>
</feature>
<dbReference type="Pfam" id="PF05977">
    <property type="entry name" value="MFS_3"/>
    <property type="match status" value="1"/>
</dbReference>
<dbReference type="CDD" id="cd06173">
    <property type="entry name" value="MFS_MefA_like"/>
    <property type="match status" value="1"/>
</dbReference>
<evidence type="ECO:0000256" key="4">
    <source>
        <dbReference type="ARBA" id="ARBA00022692"/>
    </source>
</evidence>
<feature type="transmembrane region" description="Helical" evidence="7">
    <location>
        <begin position="138"/>
        <end position="158"/>
    </location>
</feature>
<dbReference type="RefSeq" id="WP_191142874.1">
    <property type="nucleotide sequence ID" value="NZ_JACXAH010000049.1"/>
</dbReference>
<dbReference type="InterPro" id="IPR036259">
    <property type="entry name" value="MFS_trans_sf"/>
</dbReference>
<feature type="transmembrane region" description="Helical" evidence="7">
    <location>
        <begin position="232"/>
        <end position="251"/>
    </location>
</feature>
<dbReference type="GO" id="GO:0005886">
    <property type="term" value="C:plasma membrane"/>
    <property type="evidence" value="ECO:0007669"/>
    <property type="project" value="UniProtKB-SubCell"/>
</dbReference>
<feature type="transmembrane region" description="Helical" evidence="7">
    <location>
        <begin position="313"/>
        <end position="330"/>
    </location>
</feature>
<dbReference type="InterPro" id="IPR010290">
    <property type="entry name" value="TM_effector"/>
</dbReference>
<dbReference type="PANTHER" id="PTHR43266:SF2">
    <property type="entry name" value="MAJOR FACILITATOR SUPERFAMILY (MFS) PROFILE DOMAIN-CONTAINING PROTEIN"/>
    <property type="match status" value="1"/>
</dbReference>
<dbReference type="InterPro" id="IPR020846">
    <property type="entry name" value="MFS_dom"/>
</dbReference>
<accession>A0A926N765</accession>
<feature type="transmembrane region" description="Helical" evidence="7">
    <location>
        <begin position="74"/>
        <end position="92"/>
    </location>
</feature>
<dbReference type="AlphaFoldDB" id="A0A926N765"/>
<evidence type="ECO:0000256" key="6">
    <source>
        <dbReference type="ARBA" id="ARBA00023136"/>
    </source>
</evidence>
<reference evidence="9" key="1">
    <citation type="submission" date="2020-09" db="EMBL/GenBank/DDBJ databases">
        <title>A novel bacterium of genus Hazenella, isolated from South China Sea.</title>
        <authorList>
            <person name="Huang H."/>
            <person name="Mo K."/>
            <person name="Hu Y."/>
        </authorList>
    </citation>
    <scope>NUCLEOTIDE SEQUENCE</scope>
    <source>
        <strain evidence="9">IB182357</strain>
    </source>
</reference>
<keyword evidence="3" id="KW-1003">Cell membrane</keyword>
<evidence type="ECO:0000259" key="8">
    <source>
        <dbReference type="PROSITE" id="PS50850"/>
    </source>
</evidence>
<sequence>MLLTQNKDFRYLYLGQLFSVFGDWIKTVSLIGFIYHLTQNANATGLLFILAIVPQIFISFISGPFIDRFNKRNLIIFLDFIRFLLGLLLVCVMYTENLFLILTIILITNIFSAIFIPTRSAFIPQITRKDEIVSANNILLISFNVTMAVSTAIGGIILSYIGSYNVLIIASIMYLISALLVLLIKASKGDDSQDTPKRFNSSYLKELKEGYKFVRDSTLLKSTFLLNGIRDFVLGAVNIMFNTVILVSFSMGDTGIAYGYTATALGYIALGFFSKKLIKQDMLENNRKLGNFCLIFITLYGILLGIAFSMDSFWLFLLFILIMNIPQGLLNISFESSIMHNTKDSHRGRVFAFLGTFTKLGYVFGLSLFMILSNFISIVTYSWVMCLMLIAAGFINKKISSI</sequence>
<feature type="transmembrane region" description="Helical" evidence="7">
    <location>
        <begin position="257"/>
        <end position="277"/>
    </location>
</feature>
<feature type="transmembrane region" description="Helical" evidence="7">
    <location>
        <begin position="289"/>
        <end position="307"/>
    </location>
</feature>
<name>A0A926N765_9BACL</name>
<organism evidence="9 10">
    <name type="scientific">Polycladospora coralii</name>
    <dbReference type="NCBI Taxonomy" id="2771432"/>
    <lineage>
        <taxon>Bacteria</taxon>
        <taxon>Bacillati</taxon>
        <taxon>Bacillota</taxon>
        <taxon>Bacilli</taxon>
        <taxon>Bacillales</taxon>
        <taxon>Thermoactinomycetaceae</taxon>
        <taxon>Polycladospora</taxon>
    </lineage>
</organism>
<evidence type="ECO:0000313" key="9">
    <source>
        <dbReference type="EMBL" id="MBD1373939.1"/>
    </source>
</evidence>
<dbReference type="EMBL" id="JACXAH010000049">
    <property type="protein sequence ID" value="MBD1373939.1"/>
    <property type="molecule type" value="Genomic_DNA"/>
</dbReference>
<keyword evidence="2" id="KW-0813">Transport</keyword>
<dbReference type="Gene3D" id="1.20.1250.20">
    <property type="entry name" value="MFS general substrate transporter like domains"/>
    <property type="match status" value="1"/>
</dbReference>
<dbReference type="PROSITE" id="PS50850">
    <property type="entry name" value="MFS"/>
    <property type="match status" value="1"/>
</dbReference>
<evidence type="ECO:0000256" key="7">
    <source>
        <dbReference type="SAM" id="Phobius"/>
    </source>
</evidence>
<gene>
    <name evidence="9" type="ORF">IC620_16465</name>
</gene>
<comment type="caution">
    <text evidence="9">The sequence shown here is derived from an EMBL/GenBank/DDBJ whole genome shotgun (WGS) entry which is preliminary data.</text>
</comment>